<protein>
    <submittedName>
        <fullName evidence="6">LacI family transcriptional regulator</fullName>
    </submittedName>
</protein>
<keyword evidence="2" id="KW-0238">DNA-binding</keyword>
<evidence type="ECO:0000256" key="2">
    <source>
        <dbReference type="ARBA" id="ARBA00023125"/>
    </source>
</evidence>
<feature type="compositionally biased region" description="Basic and acidic residues" evidence="4">
    <location>
        <begin position="273"/>
        <end position="291"/>
    </location>
</feature>
<evidence type="ECO:0000256" key="3">
    <source>
        <dbReference type="ARBA" id="ARBA00023163"/>
    </source>
</evidence>
<dbReference type="Pfam" id="PF00356">
    <property type="entry name" value="LacI"/>
    <property type="match status" value="1"/>
</dbReference>
<organism evidence="6 7">
    <name type="scientific">Dactylosporangium siamense</name>
    <dbReference type="NCBI Taxonomy" id="685454"/>
    <lineage>
        <taxon>Bacteria</taxon>
        <taxon>Bacillati</taxon>
        <taxon>Actinomycetota</taxon>
        <taxon>Actinomycetes</taxon>
        <taxon>Micromonosporales</taxon>
        <taxon>Micromonosporaceae</taxon>
        <taxon>Dactylosporangium</taxon>
    </lineage>
</organism>
<dbReference type="CDD" id="cd01392">
    <property type="entry name" value="HTH_LacI"/>
    <property type="match status" value="1"/>
</dbReference>
<dbReference type="Pfam" id="PF00532">
    <property type="entry name" value="Peripla_BP_1"/>
    <property type="match status" value="1"/>
</dbReference>
<dbReference type="InterPro" id="IPR000843">
    <property type="entry name" value="HTH_LacI"/>
</dbReference>
<dbReference type="PANTHER" id="PTHR30146:SF109">
    <property type="entry name" value="HTH-TYPE TRANSCRIPTIONAL REGULATOR GALS"/>
    <property type="match status" value="1"/>
</dbReference>
<dbReference type="SUPFAM" id="SSF47413">
    <property type="entry name" value="lambda repressor-like DNA-binding domains"/>
    <property type="match status" value="1"/>
</dbReference>
<evidence type="ECO:0000256" key="4">
    <source>
        <dbReference type="SAM" id="MobiDB-lite"/>
    </source>
</evidence>
<dbReference type="InterPro" id="IPR010982">
    <property type="entry name" value="Lambda_DNA-bd_dom_sf"/>
</dbReference>
<dbReference type="Pfam" id="PF13377">
    <property type="entry name" value="Peripla_BP_3"/>
    <property type="match status" value="1"/>
</dbReference>
<evidence type="ECO:0000259" key="5">
    <source>
        <dbReference type="PROSITE" id="PS50932"/>
    </source>
</evidence>
<dbReference type="GO" id="GO:0000976">
    <property type="term" value="F:transcription cis-regulatory region binding"/>
    <property type="evidence" value="ECO:0007669"/>
    <property type="project" value="TreeGrafter"/>
</dbReference>
<dbReference type="Gene3D" id="1.10.260.40">
    <property type="entry name" value="lambda repressor-like DNA-binding domains"/>
    <property type="match status" value="1"/>
</dbReference>
<sequence>MSSRPSLAQVAALSGVSVKTASRALSGEGYVAVETKARVQSAADELGYRLNRTARELRRGGNTSTLVGLLSGDLANPFYSRLASGLERELRMHGLQLITASTDENPEWERRLTDSLLERRVRGLVVASTMAEHGHLAAERRHGSPFVFVDRPPVDLTADAVLLDNRGGAKRAAEHLLERGHRRIGIVGDLSRLSTHQDRVEGFAEAMEAAGVADWRDYLLEDAHDVDKAERAVRALLARDPAPTALFTTNNRITTGALRAIGHTPFAATNKDAATHRDTATHRNAATDKDAATGNSAAGNSAAGKGTALIGFDELDLGDVLGVSVIAHDPEEMGRHAARLLLARLDGDDGPARRVVLPTRLIERSTTALT</sequence>
<proteinExistence type="predicted"/>
<keyword evidence="1" id="KW-0805">Transcription regulation</keyword>
<accession>A0A919PSE7</accession>
<feature type="domain" description="HTH lacI-type" evidence="5">
    <location>
        <begin position="5"/>
        <end position="59"/>
    </location>
</feature>
<dbReference type="GO" id="GO:0003700">
    <property type="term" value="F:DNA-binding transcription factor activity"/>
    <property type="evidence" value="ECO:0007669"/>
    <property type="project" value="TreeGrafter"/>
</dbReference>
<dbReference type="CDD" id="cd06267">
    <property type="entry name" value="PBP1_LacI_sugar_binding-like"/>
    <property type="match status" value="1"/>
</dbReference>
<dbReference type="InterPro" id="IPR046335">
    <property type="entry name" value="LacI/GalR-like_sensor"/>
</dbReference>
<dbReference type="AlphaFoldDB" id="A0A919PSE7"/>
<comment type="caution">
    <text evidence="6">The sequence shown here is derived from an EMBL/GenBank/DDBJ whole genome shotgun (WGS) entry which is preliminary data.</text>
</comment>
<dbReference type="InterPro" id="IPR001761">
    <property type="entry name" value="Peripla_BP/Lac1_sug-bd_dom"/>
</dbReference>
<reference evidence="6" key="1">
    <citation type="submission" date="2021-01" db="EMBL/GenBank/DDBJ databases">
        <title>Whole genome shotgun sequence of Dactylosporangium siamense NBRC 106093.</title>
        <authorList>
            <person name="Komaki H."/>
            <person name="Tamura T."/>
        </authorList>
    </citation>
    <scope>NUCLEOTIDE SEQUENCE</scope>
    <source>
        <strain evidence="6">NBRC 106093</strain>
    </source>
</reference>
<feature type="region of interest" description="Disordered" evidence="4">
    <location>
        <begin position="272"/>
        <end position="301"/>
    </location>
</feature>
<gene>
    <name evidence="6" type="ORF">Dsi01nite_073980</name>
</gene>
<dbReference type="InterPro" id="IPR028082">
    <property type="entry name" value="Peripla_BP_I"/>
</dbReference>
<dbReference type="Gene3D" id="3.40.50.2300">
    <property type="match status" value="3"/>
</dbReference>
<evidence type="ECO:0000256" key="1">
    <source>
        <dbReference type="ARBA" id="ARBA00023015"/>
    </source>
</evidence>
<dbReference type="RefSeq" id="WP_203851034.1">
    <property type="nucleotide sequence ID" value="NZ_BAAAVW010000001.1"/>
</dbReference>
<dbReference type="PANTHER" id="PTHR30146">
    <property type="entry name" value="LACI-RELATED TRANSCRIPTIONAL REPRESSOR"/>
    <property type="match status" value="1"/>
</dbReference>
<name>A0A919PSE7_9ACTN</name>
<dbReference type="PROSITE" id="PS50932">
    <property type="entry name" value="HTH_LACI_2"/>
    <property type="match status" value="1"/>
</dbReference>
<evidence type="ECO:0000313" key="7">
    <source>
        <dbReference type="Proteomes" id="UP000660611"/>
    </source>
</evidence>
<keyword evidence="7" id="KW-1185">Reference proteome</keyword>
<dbReference type="Proteomes" id="UP000660611">
    <property type="component" value="Unassembled WGS sequence"/>
</dbReference>
<evidence type="ECO:0000313" key="6">
    <source>
        <dbReference type="EMBL" id="GIG49357.1"/>
    </source>
</evidence>
<keyword evidence="3" id="KW-0804">Transcription</keyword>
<dbReference type="SMART" id="SM00354">
    <property type="entry name" value="HTH_LACI"/>
    <property type="match status" value="1"/>
</dbReference>
<dbReference type="EMBL" id="BONQ01000117">
    <property type="protein sequence ID" value="GIG49357.1"/>
    <property type="molecule type" value="Genomic_DNA"/>
</dbReference>
<dbReference type="SUPFAM" id="SSF53822">
    <property type="entry name" value="Periplasmic binding protein-like I"/>
    <property type="match status" value="1"/>
</dbReference>
<feature type="compositionally biased region" description="Low complexity" evidence="4">
    <location>
        <begin position="292"/>
        <end position="301"/>
    </location>
</feature>